<evidence type="ECO:0000313" key="10">
    <source>
        <dbReference type="Proteomes" id="UP000781932"/>
    </source>
</evidence>
<evidence type="ECO:0000256" key="2">
    <source>
        <dbReference type="ARBA" id="ARBA00023002"/>
    </source>
</evidence>
<evidence type="ECO:0000313" key="9">
    <source>
        <dbReference type="EMBL" id="KAF9869373.1"/>
    </source>
</evidence>
<protein>
    <recommendedName>
        <fullName evidence="3">aldehyde dehydrogenase (NAD(+))</fullName>
        <ecNumber evidence="3">1.2.1.3</ecNumber>
    </recommendedName>
</protein>
<feature type="active site" evidence="5">
    <location>
        <position position="274"/>
    </location>
</feature>
<gene>
    <name evidence="9" type="ORF">CkaCkLH20_13142</name>
</gene>
<evidence type="ECO:0000259" key="8">
    <source>
        <dbReference type="Pfam" id="PF00171"/>
    </source>
</evidence>
<dbReference type="FunFam" id="3.40.309.10:FF:000049">
    <property type="entry name" value="Aldehyde dehydrogenase"/>
    <property type="match status" value="1"/>
</dbReference>
<keyword evidence="2 6" id="KW-0560">Oxidoreductase</keyword>
<evidence type="ECO:0000256" key="7">
    <source>
        <dbReference type="SAM" id="MobiDB-lite"/>
    </source>
</evidence>
<dbReference type="SUPFAM" id="SSF53720">
    <property type="entry name" value="ALDH-like"/>
    <property type="match status" value="1"/>
</dbReference>
<dbReference type="InterPro" id="IPR015590">
    <property type="entry name" value="Aldehyde_DH_dom"/>
</dbReference>
<dbReference type="RefSeq" id="XP_038738834.1">
    <property type="nucleotide sequence ID" value="XM_038895853.1"/>
</dbReference>
<dbReference type="Gene3D" id="3.40.309.10">
    <property type="entry name" value="Aldehyde Dehydrogenase, Chain A, domain 2"/>
    <property type="match status" value="1"/>
</dbReference>
<reference evidence="9" key="1">
    <citation type="submission" date="2020-03" db="EMBL/GenBank/DDBJ databases">
        <authorList>
            <person name="He L."/>
        </authorList>
    </citation>
    <scope>NUCLEOTIDE SEQUENCE</scope>
    <source>
        <strain evidence="9">CkLH20</strain>
    </source>
</reference>
<proteinExistence type="inferred from homology"/>
<dbReference type="GeneID" id="62168927"/>
<comment type="similarity">
    <text evidence="1 6">Belongs to the aldehyde dehydrogenase family.</text>
</comment>
<dbReference type="PROSITE" id="PS00687">
    <property type="entry name" value="ALDEHYDE_DEHYDR_GLU"/>
    <property type="match status" value="1"/>
</dbReference>
<evidence type="ECO:0000256" key="5">
    <source>
        <dbReference type="PROSITE-ProRule" id="PRU10007"/>
    </source>
</evidence>
<organism evidence="9 10">
    <name type="scientific">Colletotrichum karsti</name>
    <dbReference type="NCBI Taxonomy" id="1095194"/>
    <lineage>
        <taxon>Eukaryota</taxon>
        <taxon>Fungi</taxon>
        <taxon>Dikarya</taxon>
        <taxon>Ascomycota</taxon>
        <taxon>Pezizomycotina</taxon>
        <taxon>Sordariomycetes</taxon>
        <taxon>Hypocreomycetidae</taxon>
        <taxon>Glomerellales</taxon>
        <taxon>Glomerellaceae</taxon>
        <taxon>Colletotrichum</taxon>
        <taxon>Colletotrichum boninense species complex</taxon>
    </lineage>
</organism>
<dbReference type="GO" id="GO:0004029">
    <property type="term" value="F:aldehyde dehydrogenase (NAD+) activity"/>
    <property type="evidence" value="ECO:0007669"/>
    <property type="project" value="UniProtKB-EC"/>
</dbReference>
<dbReference type="InterPro" id="IPR016161">
    <property type="entry name" value="Ald_DH/histidinol_DH"/>
</dbReference>
<dbReference type="Proteomes" id="UP000781932">
    <property type="component" value="Unassembled WGS sequence"/>
</dbReference>
<keyword evidence="10" id="KW-1185">Reference proteome</keyword>
<dbReference type="InterPro" id="IPR016163">
    <property type="entry name" value="Ald_DH_C"/>
</dbReference>
<sequence length="505" mass="54553">MSFPGVSSNKDAANGHKLDFPWNKNNLPKQQFINNEYVDSKNSKKLELFNPKDESPVANDVALGGEEDVDAAVAAAEAAFPKWKKTPPNERRDMLFRFADLLEQHGKALAELNRLTLGAPFESFGTFELNLAVECFKYFGGWTDKFAGETYPQEDGFLKIVRNEPLGVTCGIIPWNGPIGNIGMKAGPALATGNCFILKPSEKTPFAALALGTLIKEAGFPPGVFQIVAGDGSTGALFASHMKVRKVSFTGSTMTGRTIMKLAANSNLKRVTLELGGKSPAVVFKDCNMQNAITWCANAITANTGQVCFAASRVYVESAIYDEFLAGYKKAMEDKIKGVGDPDSAETTIGPLVDKAQFERVRGFIERGQQGQGTLLIGGGRVGEKGYFVQPTVFEGGKEDAEINKQEIFGPVAVIHKFDSEEDIIAKANDTEYGLMAGVFTQDINKALRIASEFESGMVGINCVSLAFLTAPFGGSKQSGQGRENAIHSLRAFTEPKTVMVNLTY</sequence>
<dbReference type="InterPro" id="IPR016162">
    <property type="entry name" value="Ald_DH_N"/>
</dbReference>
<dbReference type="Pfam" id="PF00171">
    <property type="entry name" value="Aldedh"/>
    <property type="match status" value="1"/>
</dbReference>
<dbReference type="EC" id="1.2.1.3" evidence="3"/>
<reference evidence="9" key="2">
    <citation type="submission" date="2020-11" db="EMBL/GenBank/DDBJ databases">
        <title>Whole genome sequencing of Colletotrichum sp.</title>
        <authorList>
            <person name="Li H."/>
        </authorList>
    </citation>
    <scope>NUCLEOTIDE SEQUENCE</scope>
    <source>
        <strain evidence="9">CkLH20</strain>
    </source>
</reference>
<evidence type="ECO:0000256" key="3">
    <source>
        <dbReference type="ARBA" id="ARBA00024226"/>
    </source>
</evidence>
<feature type="domain" description="Aldehyde dehydrogenase" evidence="8">
    <location>
        <begin position="37"/>
        <end position="499"/>
    </location>
</feature>
<feature type="region of interest" description="Disordered" evidence="7">
    <location>
        <begin position="1"/>
        <end position="21"/>
    </location>
</feature>
<comment type="caution">
    <text evidence="9">The sequence shown here is derived from an EMBL/GenBank/DDBJ whole genome shotgun (WGS) entry which is preliminary data.</text>
</comment>
<dbReference type="PANTHER" id="PTHR11699">
    <property type="entry name" value="ALDEHYDE DEHYDROGENASE-RELATED"/>
    <property type="match status" value="1"/>
</dbReference>
<dbReference type="InterPro" id="IPR029510">
    <property type="entry name" value="Ald_DH_CS_GLU"/>
</dbReference>
<dbReference type="FunFam" id="3.40.605.10:FF:000007">
    <property type="entry name" value="NAD/NADP-dependent betaine aldehyde dehydrogenase"/>
    <property type="match status" value="1"/>
</dbReference>
<dbReference type="OrthoDB" id="310895at2759"/>
<evidence type="ECO:0000256" key="4">
    <source>
        <dbReference type="ARBA" id="ARBA00049194"/>
    </source>
</evidence>
<feature type="compositionally biased region" description="Polar residues" evidence="7">
    <location>
        <begin position="1"/>
        <end position="11"/>
    </location>
</feature>
<accession>A0A9P6HS80</accession>
<evidence type="ECO:0000256" key="6">
    <source>
        <dbReference type="RuleBase" id="RU003345"/>
    </source>
</evidence>
<evidence type="ECO:0000256" key="1">
    <source>
        <dbReference type="ARBA" id="ARBA00009986"/>
    </source>
</evidence>
<name>A0A9P6HS80_9PEZI</name>
<comment type="catalytic activity">
    <reaction evidence="4">
        <text>an aldehyde + NAD(+) + H2O = a carboxylate + NADH + 2 H(+)</text>
        <dbReference type="Rhea" id="RHEA:16185"/>
        <dbReference type="ChEBI" id="CHEBI:15377"/>
        <dbReference type="ChEBI" id="CHEBI:15378"/>
        <dbReference type="ChEBI" id="CHEBI:17478"/>
        <dbReference type="ChEBI" id="CHEBI:29067"/>
        <dbReference type="ChEBI" id="CHEBI:57540"/>
        <dbReference type="ChEBI" id="CHEBI:57945"/>
        <dbReference type="EC" id="1.2.1.3"/>
    </reaction>
</comment>
<dbReference type="EMBL" id="JAATWM020000074">
    <property type="protein sequence ID" value="KAF9869373.1"/>
    <property type="molecule type" value="Genomic_DNA"/>
</dbReference>
<dbReference type="AlphaFoldDB" id="A0A9P6HS80"/>
<dbReference type="Gene3D" id="3.40.605.10">
    <property type="entry name" value="Aldehyde Dehydrogenase, Chain A, domain 1"/>
    <property type="match status" value="1"/>
</dbReference>